<evidence type="ECO:0000256" key="2">
    <source>
        <dbReference type="SAM" id="MobiDB-lite"/>
    </source>
</evidence>
<dbReference type="EMBL" id="JAELXS010000020">
    <property type="protein sequence ID" value="MBJ6123695.1"/>
    <property type="molecule type" value="Genomic_DNA"/>
</dbReference>
<evidence type="ECO:0000259" key="3">
    <source>
        <dbReference type="Pfam" id="PF12697"/>
    </source>
</evidence>
<dbReference type="GO" id="GO:0016787">
    <property type="term" value="F:hydrolase activity"/>
    <property type="evidence" value="ECO:0007669"/>
    <property type="project" value="UniProtKB-KW"/>
</dbReference>
<feature type="region of interest" description="Disordered" evidence="2">
    <location>
        <begin position="433"/>
        <end position="457"/>
    </location>
</feature>
<comment type="caution">
    <text evidence="4">The sequence shown here is derived from an EMBL/GenBank/DDBJ whole genome shotgun (WGS) entry which is preliminary data.</text>
</comment>
<accession>A0ABS0XVD3</accession>
<evidence type="ECO:0000313" key="4">
    <source>
        <dbReference type="EMBL" id="MBJ6123695.1"/>
    </source>
</evidence>
<dbReference type="Proteomes" id="UP000640426">
    <property type="component" value="Unassembled WGS sequence"/>
</dbReference>
<dbReference type="InterPro" id="IPR027056">
    <property type="entry name" value="Gluconate_2DH_su3"/>
</dbReference>
<feature type="compositionally biased region" description="Basic and acidic residues" evidence="2">
    <location>
        <begin position="439"/>
        <end position="457"/>
    </location>
</feature>
<dbReference type="InterPro" id="IPR050266">
    <property type="entry name" value="AB_hydrolase_sf"/>
</dbReference>
<dbReference type="Gene3D" id="3.40.50.1820">
    <property type="entry name" value="alpha/beta hydrolase"/>
    <property type="match status" value="1"/>
</dbReference>
<dbReference type="Pfam" id="PF13618">
    <property type="entry name" value="Gluconate_2-dh3"/>
    <property type="match status" value="1"/>
</dbReference>
<dbReference type="InterPro" id="IPR000639">
    <property type="entry name" value="Epox_hydrolase-like"/>
</dbReference>
<dbReference type="InterPro" id="IPR029058">
    <property type="entry name" value="AB_hydrolase_fold"/>
</dbReference>
<dbReference type="PANTHER" id="PTHR43798">
    <property type="entry name" value="MONOACYLGLYCEROL LIPASE"/>
    <property type="match status" value="1"/>
</dbReference>
<evidence type="ECO:0000256" key="1">
    <source>
        <dbReference type="ARBA" id="ARBA00022801"/>
    </source>
</evidence>
<dbReference type="RefSeq" id="WP_199041655.1">
    <property type="nucleotide sequence ID" value="NZ_JAELXS010000020.1"/>
</dbReference>
<name>A0ABS0XVD3_9SPHN</name>
<dbReference type="SUPFAM" id="SSF53474">
    <property type="entry name" value="alpha/beta-Hydrolases"/>
    <property type="match status" value="1"/>
</dbReference>
<sequence>MKDAPVIVLLHALGASARSFDAVVDRLAGYACIAIDLPGFGNAVGDTDFTVEEMADHVAAIIRARIDGPWVIVGHSMGGKIATILAARSEHGALPGLAGVVLIAASPPSPEPIDDDRRAMMIGWAAKGPLTEDEATNFVSENIAAPLPDAVMAAAVVDVRRSDSAAWLAWLERGSREDWSGRIGVLHLPALIVAGSADGDLGEANQRRLNAPHYANADVAVIDGAAHLMPLEQPAAVADLIRQHVAIAVATRPTIPPHFARLIASDRVSARTRAILIDRARPDAVDYVPHVLSSGQLATLRALMARVIPQEEGAIDLAARIDARLHAGEGDGWRFADLPADADAYRAGLDTLDRAAGAGGFAGLDDERRDALLMRIEDGDCLVVTDATLSPAQMALWFEDVRADGVRIWLAHPATMARIGYDGIASGGDGWRKQGFAKTRADDPERWEPRATKERLR</sequence>
<evidence type="ECO:0000313" key="5">
    <source>
        <dbReference type="Proteomes" id="UP000640426"/>
    </source>
</evidence>
<proteinExistence type="predicted"/>
<organism evidence="4 5">
    <name type="scientific">Sphingomonas mollis</name>
    <dbReference type="NCBI Taxonomy" id="2795726"/>
    <lineage>
        <taxon>Bacteria</taxon>
        <taxon>Pseudomonadati</taxon>
        <taxon>Pseudomonadota</taxon>
        <taxon>Alphaproteobacteria</taxon>
        <taxon>Sphingomonadales</taxon>
        <taxon>Sphingomonadaceae</taxon>
        <taxon>Sphingomonas</taxon>
    </lineage>
</organism>
<reference evidence="5" key="1">
    <citation type="submission" date="2020-12" db="EMBL/GenBank/DDBJ databases">
        <title>Hymenobacter sp.</title>
        <authorList>
            <person name="Kim M.K."/>
        </authorList>
    </citation>
    <scope>NUCLEOTIDE SEQUENCE [LARGE SCALE GENOMIC DNA]</scope>
    <source>
        <strain evidence="5">BT553</strain>
    </source>
</reference>
<keyword evidence="1 4" id="KW-0378">Hydrolase</keyword>
<keyword evidence="5" id="KW-1185">Reference proteome</keyword>
<dbReference type="PRINTS" id="PR00412">
    <property type="entry name" value="EPOXHYDRLASE"/>
</dbReference>
<feature type="domain" description="AB hydrolase-1" evidence="3">
    <location>
        <begin position="7"/>
        <end position="239"/>
    </location>
</feature>
<dbReference type="PANTHER" id="PTHR43798:SF31">
    <property type="entry name" value="AB HYDROLASE SUPERFAMILY PROTEIN YCLE"/>
    <property type="match status" value="1"/>
</dbReference>
<gene>
    <name evidence="4" type="ORF">JAO74_18130</name>
</gene>
<dbReference type="Pfam" id="PF12697">
    <property type="entry name" value="Abhydrolase_6"/>
    <property type="match status" value="1"/>
</dbReference>
<protein>
    <submittedName>
        <fullName evidence="4">Alpha/beta fold hydrolase</fullName>
    </submittedName>
</protein>
<dbReference type="InterPro" id="IPR000073">
    <property type="entry name" value="AB_hydrolase_1"/>
</dbReference>